<reference evidence="2 3" key="1">
    <citation type="submission" date="2020-09" db="EMBL/GenBank/DDBJ databases">
        <title>Marinomonas sp. nov., isolated from the cysticercosis algae of Qingdao, China.</title>
        <authorList>
            <person name="Sun X."/>
        </authorList>
    </citation>
    <scope>NUCLEOTIDE SEQUENCE [LARGE SCALE GENOMIC DNA]</scope>
    <source>
        <strain evidence="2 3">SM2066</strain>
    </source>
</reference>
<evidence type="ECO:0000313" key="2">
    <source>
        <dbReference type="EMBL" id="MBD5770714.1"/>
    </source>
</evidence>
<accession>A0ABR8NXD9</accession>
<dbReference type="Proteomes" id="UP000604161">
    <property type="component" value="Unassembled WGS sequence"/>
</dbReference>
<organism evidence="2 3">
    <name type="scientific">Marinomonas colpomeniae</name>
    <dbReference type="NCBI Taxonomy" id="2774408"/>
    <lineage>
        <taxon>Bacteria</taxon>
        <taxon>Pseudomonadati</taxon>
        <taxon>Pseudomonadota</taxon>
        <taxon>Gammaproteobacteria</taxon>
        <taxon>Oceanospirillales</taxon>
        <taxon>Oceanospirillaceae</taxon>
        <taxon>Marinomonas</taxon>
    </lineage>
</organism>
<evidence type="ECO:0000313" key="3">
    <source>
        <dbReference type="Proteomes" id="UP000604161"/>
    </source>
</evidence>
<evidence type="ECO:0000256" key="1">
    <source>
        <dbReference type="SAM" id="Phobius"/>
    </source>
</evidence>
<gene>
    <name evidence="2" type="ORF">IF202_06590</name>
</gene>
<dbReference type="EMBL" id="JACYFC010000002">
    <property type="protein sequence ID" value="MBD5770714.1"/>
    <property type="molecule type" value="Genomic_DNA"/>
</dbReference>
<dbReference type="RefSeq" id="WP_191594094.1">
    <property type="nucleotide sequence ID" value="NZ_JACYFC010000002.1"/>
</dbReference>
<comment type="caution">
    <text evidence="2">The sequence shown here is derived from an EMBL/GenBank/DDBJ whole genome shotgun (WGS) entry which is preliminary data.</text>
</comment>
<feature type="transmembrane region" description="Helical" evidence="1">
    <location>
        <begin position="72"/>
        <end position="95"/>
    </location>
</feature>
<proteinExistence type="predicted"/>
<name>A0ABR8NXD9_9GAMM</name>
<sequence>MNESESCIVDLTRTLLKDGPKFLSHTLVITKSNAYLRPTVGAMMFCVVYIVVGGFLSSLAAYLLVVSTQYDLSIFVGGFGIAIGAFGIMLIQPFLRRVSFNKTSGVFDNRKDRNVKLHHIVSLQINNKIIQRKNALSYACYELNLLTLHGRRINILNHNNEDQLENDAVLLSMFLGVELKDYRREIIL</sequence>
<keyword evidence="3" id="KW-1185">Reference proteome</keyword>
<keyword evidence="1" id="KW-0472">Membrane</keyword>
<feature type="transmembrane region" description="Helical" evidence="1">
    <location>
        <begin position="40"/>
        <end position="66"/>
    </location>
</feature>
<keyword evidence="1" id="KW-0812">Transmembrane</keyword>
<keyword evidence="1" id="KW-1133">Transmembrane helix</keyword>
<protein>
    <submittedName>
        <fullName evidence="2">Uncharacterized protein</fullName>
    </submittedName>
</protein>